<feature type="region of interest" description="Disordered" evidence="1">
    <location>
        <begin position="279"/>
        <end position="312"/>
    </location>
</feature>
<comment type="caution">
    <text evidence="2">The sequence shown here is derived from an EMBL/GenBank/DDBJ whole genome shotgun (WGS) entry which is preliminary data.</text>
</comment>
<gene>
    <name evidence="2" type="ORF">KIK155_LOCUS24551</name>
    <name evidence="3" type="ORF">TOA249_LOCUS17558</name>
</gene>
<evidence type="ECO:0000313" key="3">
    <source>
        <dbReference type="EMBL" id="CAF4709340.1"/>
    </source>
</evidence>
<dbReference type="InterPro" id="IPR035915">
    <property type="entry name" value="Plakin_repeat_sf"/>
</dbReference>
<protein>
    <submittedName>
        <fullName evidence="2">Uncharacterized protein</fullName>
    </submittedName>
</protein>
<dbReference type="EMBL" id="CAJOBS010001257">
    <property type="protein sequence ID" value="CAF4709340.1"/>
    <property type="molecule type" value="Genomic_DNA"/>
</dbReference>
<dbReference type="AlphaFoldDB" id="A0A818SCN7"/>
<proteinExistence type="predicted"/>
<dbReference type="Proteomes" id="UP000663865">
    <property type="component" value="Unassembled WGS sequence"/>
</dbReference>
<accession>A0A818SCN7</accession>
<name>A0A818SCN7_9BILA</name>
<organism evidence="2 4">
    <name type="scientific">Rotaria socialis</name>
    <dbReference type="NCBI Taxonomy" id="392032"/>
    <lineage>
        <taxon>Eukaryota</taxon>
        <taxon>Metazoa</taxon>
        <taxon>Spiralia</taxon>
        <taxon>Gnathifera</taxon>
        <taxon>Rotifera</taxon>
        <taxon>Eurotatoria</taxon>
        <taxon>Bdelloidea</taxon>
        <taxon>Philodinida</taxon>
        <taxon>Philodinidae</taxon>
        <taxon>Rotaria</taxon>
    </lineage>
</organism>
<sequence>MSSLFDKTEKFVKFNRNQSKEAQIKNVLNPFTRTLIDEQLAKDLGIISNGYYRNCYGGLVPIHIAASQGFIQFSTNDEIEIEYRSKKYPLIAYLSIRQVYDPIQQCMISCRQAIENKILNLEFFLYTYLNLNMEIHEGFNRGLIIGELRTQTTESKPISYVNEKQDIEYENLFSSLTNIINSLSEFRNTINIIDECELTSDGFIRHKKTDKFYLLTQAIQLGFVAIKDNSLNVDDSKNNSMLLNDSVSWDKNGTLTAQEAIPFFSDTFIFDLLTTTTTTTTTTTPTKSIHESQEGALDSTNTKRFLPVMNSG</sequence>
<dbReference type="EMBL" id="CAJNYV010004373">
    <property type="protein sequence ID" value="CAF3669219.1"/>
    <property type="molecule type" value="Genomic_DNA"/>
</dbReference>
<evidence type="ECO:0000313" key="2">
    <source>
        <dbReference type="EMBL" id="CAF3669219.1"/>
    </source>
</evidence>
<reference evidence="2" key="1">
    <citation type="submission" date="2021-02" db="EMBL/GenBank/DDBJ databases">
        <authorList>
            <person name="Nowell W R."/>
        </authorList>
    </citation>
    <scope>NUCLEOTIDE SEQUENCE</scope>
</reference>
<dbReference type="Gene3D" id="3.90.1290.10">
    <property type="entry name" value="Plakin repeat"/>
    <property type="match status" value="1"/>
</dbReference>
<evidence type="ECO:0000313" key="4">
    <source>
        <dbReference type="Proteomes" id="UP000663865"/>
    </source>
</evidence>
<dbReference type="SUPFAM" id="SSF75399">
    <property type="entry name" value="Plakin repeat"/>
    <property type="match status" value="1"/>
</dbReference>
<evidence type="ECO:0000256" key="1">
    <source>
        <dbReference type="SAM" id="MobiDB-lite"/>
    </source>
</evidence>
<dbReference type="Proteomes" id="UP000663838">
    <property type="component" value="Unassembled WGS sequence"/>
</dbReference>